<dbReference type="InterPro" id="IPR020864">
    <property type="entry name" value="MACPF"/>
</dbReference>
<evidence type="ECO:0000259" key="4">
    <source>
        <dbReference type="PROSITE" id="PS51412"/>
    </source>
</evidence>
<feature type="region of interest" description="Disordered" evidence="1">
    <location>
        <begin position="540"/>
        <end position="563"/>
    </location>
</feature>
<keyword evidence="2" id="KW-1133">Transmembrane helix</keyword>
<dbReference type="Pfam" id="PF01823">
    <property type="entry name" value="MACPF"/>
    <property type="match status" value="1"/>
</dbReference>
<reference evidence="5 6" key="1">
    <citation type="journal article" date="2021" name="Elife">
        <title>Chloroplast acquisition without the gene transfer in kleptoplastic sea slugs, Plakobranchus ocellatus.</title>
        <authorList>
            <person name="Maeda T."/>
            <person name="Takahashi S."/>
            <person name="Yoshida T."/>
            <person name="Shimamura S."/>
            <person name="Takaki Y."/>
            <person name="Nagai Y."/>
            <person name="Toyoda A."/>
            <person name="Suzuki Y."/>
            <person name="Arimoto A."/>
            <person name="Ishii H."/>
            <person name="Satoh N."/>
            <person name="Nishiyama T."/>
            <person name="Hasebe M."/>
            <person name="Maruyama T."/>
            <person name="Minagawa J."/>
            <person name="Obokata J."/>
            <person name="Shigenobu S."/>
        </authorList>
    </citation>
    <scope>NUCLEOTIDE SEQUENCE [LARGE SCALE GENOMIC DNA]</scope>
</reference>
<evidence type="ECO:0000313" key="5">
    <source>
        <dbReference type="EMBL" id="GFR96821.1"/>
    </source>
</evidence>
<gene>
    <name evidence="5" type="ORF">ElyMa_002730200</name>
</gene>
<protein>
    <submittedName>
        <fullName evidence="5">Macrophage expressed protein</fullName>
    </submittedName>
</protein>
<comment type="caution">
    <text evidence="5">The sequence shown here is derived from an EMBL/GenBank/DDBJ whole genome shotgun (WGS) entry which is preliminary data.</text>
</comment>
<dbReference type="EMBL" id="BMAT01005602">
    <property type="protein sequence ID" value="GFR96821.1"/>
    <property type="molecule type" value="Genomic_DNA"/>
</dbReference>
<organism evidence="5 6">
    <name type="scientific">Elysia marginata</name>
    <dbReference type="NCBI Taxonomy" id="1093978"/>
    <lineage>
        <taxon>Eukaryota</taxon>
        <taxon>Metazoa</taxon>
        <taxon>Spiralia</taxon>
        <taxon>Lophotrochozoa</taxon>
        <taxon>Mollusca</taxon>
        <taxon>Gastropoda</taxon>
        <taxon>Heterobranchia</taxon>
        <taxon>Euthyneura</taxon>
        <taxon>Panpulmonata</taxon>
        <taxon>Sacoglossa</taxon>
        <taxon>Placobranchoidea</taxon>
        <taxon>Plakobranchidae</taxon>
        <taxon>Elysia</taxon>
    </lineage>
</organism>
<keyword evidence="2" id="KW-0472">Membrane</keyword>
<feature type="transmembrane region" description="Helical" evidence="2">
    <location>
        <begin position="509"/>
        <end position="531"/>
    </location>
</feature>
<evidence type="ECO:0000256" key="2">
    <source>
        <dbReference type="SAM" id="Phobius"/>
    </source>
</evidence>
<accession>A0AAV4HG35</accession>
<name>A0AAV4HG35_9GAST</name>
<feature type="signal peptide" evidence="3">
    <location>
        <begin position="1"/>
        <end position="16"/>
    </location>
</feature>
<dbReference type="GO" id="GO:0030670">
    <property type="term" value="C:phagocytic vesicle membrane"/>
    <property type="evidence" value="ECO:0007669"/>
    <property type="project" value="UniProtKB-SubCell"/>
</dbReference>
<proteinExistence type="predicted"/>
<feature type="chain" id="PRO_5043741503" evidence="3">
    <location>
        <begin position="17"/>
        <end position="563"/>
    </location>
</feature>
<sequence>MFLLFLTLHCYSVTFRYEAKLQVDPPLSPQFKSRLMSLAARIELNHTEMAHYESQLIVRDFGTHVLKSVTAGAALVKDDLIMREALKVGSAEKANILASASSSFYYYGSSTDKLSSSAEDKAIDMQSYKRNLRDSTMQAFGGPLIKVKDMNLDEWVKNVDSNLIPIDRSGDPLYYLINPHTLPDLPEATAHEAAKYVRKAIEAYYDMNFIPGCTNVNSTEFSPFANFDDGSCTPASYLLRFGGVYQTCKVSGEFLYTNPCEGLCYKNPKTDAKNCPEGQTAVEIYSGTRLGKQESKRYGCYRCGYRGRSRCCRTKNFQATAHLTTYWCADDRPTPNEGLSFGGMYSLTTNNILTGAMNCPPGFNSLRLLDDLHVCMTDDQNENVTALSVPFGGFFSCQRGNPLASNEPKCPQGFSQQLASINLGCPYYYCVQSKMLTGSTLPVVKRPPFMMEPAVPITENANEDEEEEDKIVMIDLGSETWVKDEADVERSLSAQPLEGSASGLSAGGAAAIAIVCTLLVVVAGLAGFVAFKRHQYKSRKHGKELAESSSGQRRANQYGGAQI</sequence>
<dbReference type="Proteomes" id="UP000762676">
    <property type="component" value="Unassembled WGS sequence"/>
</dbReference>
<dbReference type="InterPro" id="IPR039707">
    <property type="entry name" value="MPEG1"/>
</dbReference>
<dbReference type="AlphaFoldDB" id="A0AAV4HG35"/>
<dbReference type="PANTHER" id="PTHR31463:SF1">
    <property type="entry name" value="MACROPHAGE-EXPRESSED GENE 1 PROTEIN"/>
    <property type="match status" value="1"/>
</dbReference>
<dbReference type="GO" id="GO:0045087">
    <property type="term" value="P:innate immune response"/>
    <property type="evidence" value="ECO:0007669"/>
    <property type="project" value="UniProtKB-KW"/>
</dbReference>
<keyword evidence="3" id="KW-0732">Signal</keyword>
<keyword evidence="6" id="KW-1185">Reference proteome</keyword>
<feature type="domain" description="MACPF" evidence="4">
    <location>
        <begin position="1"/>
        <end position="208"/>
    </location>
</feature>
<dbReference type="SMART" id="SM00457">
    <property type="entry name" value="MACPF"/>
    <property type="match status" value="1"/>
</dbReference>
<evidence type="ECO:0000256" key="3">
    <source>
        <dbReference type="SAM" id="SignalP"/>
    </source>
</evidence>
<dbReference type="PROSITE" id="PS51412">
    <property type="entry name" value="MACPF_2"/>
    <property type="match status" value="1"/>
</dbReference>
<evidence type="ECO:0000313" key="6">
    <source>
        <dbReference type="Proteomes" id="UP000762676"/>
    </source>
</evidence>
<dbReference type="GO" id="GO:0002250">
    <property type="term" value="P:adaptive immune response"/>
    <property type="evidence" value="ECO:0007669"/>
    <property type="project" value="UniProtKB-KW"/>
</dbReference>
<keyword evidence="2" id="KW-0812">Transmembrane</keyword>
<dbReference type="PANTHER" id="PTHR31463">
    <property type="entry name" value="MACROPHAGE-EXPRESSED GENE 1 PROTEIN"/>
    <property type="match status" value="1"/>
</dbReference>
<evidence type="ECO:0000256" key="1">
    <source>
        <dbReference type="SAM" id="MobiDB-lite"/>
    </source>
</evidence>